<keyword evidence="9" id="KW-0132">Cell division</keyword>
<dbReference type="InterPro" id="IPR008881">
    <property type="entry name" value="Trigger_fac_ribosome-bd_bac"/>
</dbReference>
<keyword evidence="7 9" id="KW-0413">Isomerase</keyword>
<evidence type="ECO:0000313" key="13">
    <source>
        <dbReference type="Proteomes" id="UP000033428"/>
    </source>
</evidence>
<dbReference type="InterPro" id="IPR005215">
    <property type="entry name" value="Trig_fac"/>
</dbReference>
<dbReference type="AlphaFoldDB" id="A0A0F0CS76"/>
<evidence type="ECO:0000256" key="9">
    <source>
        <dbReference type="HAMAP-Rule" id="MF_00303"/>
    </source>
</evidence>
<evidence type="ECO:0000256" key="7">
    <source>
        <dbReference type="ARBA" id="ARBA00023235"/>
    </source>
</evidence>
<dbReference type="Pfam" id="PF05697">
    <property type="entry name" value="Trigger_N"/>
    <property type="match status" value="1"/>
</dbReference>
<dbReference type="Gene3D" id="3.10.50.40">
    <property type="match status" value="1"/>
</dbReference>
<accession>A0A0F0CS76</accession>
<keyword evidence="9" id="KW-0131">Cell cycle</keyword>
<dbReference type="PANTHER" id="PTHR30560:SF3">
    <property type="entry name" value="TRIGGER FACTOR-LIKE PROTEIN TIG, CHLOROPLASTIC"/>
    <property type="match status" value="1"/>
</dbReference>
<dbReference type="Proteomes" id="UP000033428">
    <property type="component" value="Unassembled WGS sequence"/>
</dbReference>
<comment type="caution">
    <text evidence="12">The sequence shown here is derived from an EMBL/GenBank/DDBJ whole genome shotgun (WGS) entry which is preliminary data.</text>
</comment>
<dbReference type="InterPro" id="IPR008880">
    <property type="entry name" value="Trigger_fac_C"/>
</dbReference>
<keyword evidence="6 9" id="KW-0143">Chaperone</keyword>
<comment type="subcellular location">
    <subcellularLocation>
        <location evidence="9">Cytoplasm</location>
    </subcellularLocation>
    <text evidence="9">About half TF is bound to the ribosome near the polypeptide exit tunnel while the other half is free in the cytoplasm.</text>
</comment>
<gene>
    <name evidence="9" type="primary">tig</name>
    <name evidence="12" type="ORF">OMAG_001829</name>
</gene>
<feature type="domain" description="Trigger factor ribosome-binding bacterial" evidence="10">
    <location>
        <begin position="1"/>
        <end position="146"/>
    </location>
</feature>
<evidence type="ECO:0000256" key="5">
    <source>
        <dbReference type="ARBA" id="ARBA00023110"/>
    </source>
</evidence>
<evidence type="ECO:0000259" key="10">
    <source>
        <dbReference type="Pfam" id="PF05697"/>
    </source>
</evidence>
<dbReference type="GO" id="GO:0003755">
    <property type="term" value="F:peptidyl-prolyl cis-trans isomerase activity"/>
    <property type="evidence" value="ECO:0007669"/>
    <property type="project" value="UniProtKB-UniRule"/>
</dbReference>
<protein>
    <recommendedName>
        <fullName evidence="4 9">Trigger factor</fullName>
        <shortName evidence="9">TF</shortName>
        <ecNumber evidence="3 9">5.2.1.8</ecNumber>
    </recommendedName>
    <alternativeName>
        <fullName evidence="8 9">PPIase</fullName>
    </alternativeName>
</protein>
<dbReference type="PIRSF" id="PIRSF003095">
    <property type="entry name" value="Trigger_factor"/>
    <property type="match status" value="1"/>
</dbReference>
<dbReference type="EC" id="5.2.1.8" evidence="3 9"/>
<evidence type="ECO:0000256" key="6">
    <source>
        <dbReference type="ARBA" id="ARBA00023186"/>
    </source>
</evidence>
<evidence type="ECO:0000256" key="4">
    <source>
        <dbReference type="ARBA" id="ARBA00016902"/>
    </source>
</evidence>
<keyword evidence="9" id="KW-0963">Cytoplasm</keyword>
<dbReference type="GO" id="GO:0051301">
    <property type="term" value="P:cell division"/>
    <property type="evidence" value="ECO:0007669"/>
    <property type="project" value="UniProtKB-KW"/>
</dbReference>
<dbReference type="SUPFAM" id="SSF54534">
    <property type="entry name" value="FKBP-like"/>
    <property type="match status" value="1"/>
</dbReference>
<dbReference type="HAMAP" id="MF_00303">
    <property type="entry name" value="Trigger_factor_Tig"/>
    <property type="match status" value="1"/>
</dbReference>
<dbReference type="Gene3D" id="3.30.70.1050">
    <property type="entry name" value="Trigger factor ribosome-binding domain"/>
    <property type="match status" value="1"/>
</dbReference>
<evidence type="ECO:0000256" key="3">
    <source>
        <dbReference type="ARBA" id="ARBA00013194"/>
    </source>
</evidence>
<comment type="similarity">
    <text evidence="2 9">Belongs to the FKBP-type PPIase family. Tig subfamily.</text>
</comment>
<dbReference type="InterPro" id="IPR037041">
    <property type="entry name" value="Trigger_fac_C_sf"/>
</dbReference>
<evidence type="ECO:0000256" key="8">
    <source>
        <dbReference type="ARBA" id="ARBA00029986"/>
    </source>
</evidence>
<dbReference type="InterPro" id="IPR036611">
    <property type="entry name" value="Trigger_fac_ribosome-bd_sf"/>
</dbReference>
<dbReference type="NCBIfam" id="TIGR00115">
    <property type="entry name" value="tig"/>
    <property type="match status" value="1"/>
</dbReference>
<dbReference type="GO" id="GO:0043022">
    <property type="term" value="F:ribosome binding"/>
    <property type="evidence" value="ECO:0007669"/>
    <property type="project" value="TreeGrafter"/>
</dbReference>
<evidence type="ECO:0000256" key="1">
    <source>
        <dbReference type="ARBA" id="ARBA00000971"/>
    </source>
</evidence>
<organism evidence="12 13">
    <name type="scientific">Candidatus Omnitrophus magneticus</name>
    <dbReference type="NCBI Taxonomy" id="1609969"/>
    <lineage>
        <taxon>Bacteria</taxon>
        <taxon>Pseudomonadati</taxon>
        <taxon>Candidatus Omnitrophota</taxon>
        <taxon>Candidatus Omnitrophus</taxon>
    </lineage>
</organism>
<dbReference type="GO" id="GO:0005737">
    <property type="term" value="C:cytoplasm"/>
    <property type="evidence" value="ECO:0007669"/>
    <property type="project" value="UniProtKB-SubCell"/>
</dbReference>
<dbReference type="GO" id="GO:0015031">
    <property type="term" value="P:protein transport"/>
    <property type="evidence" value="ECO:0007669"/>
    <property type="project" value="UniProtKB-UniRule"/>
</dbReference>
<keyword evidence="13" id="KW-1185">Reference proteome</keyword>
<name>A0A0F0CS76_9BACT</name>
<dbReference type="EMBL" id="JYNY01000372">
    <property type="protein sequence ID" value="KJJ84366.1"/>
    <property type="molecule type" value="Genomic_DNA"/>
</dbReference>
<dbReference type="SUPFAM" id="SSF109998">
    <property type="entry name" value="Triger factor/SurA peptide-binding domain-like"/>
    <property type="match status" value="1"/>
</dbReference>
<feature type="domain" description="Trigger factor C-terminal" evidence="11">
    <location>
        <begin position="260"/>
        <end position="416"/>
    </location>
</feature>
<dbReference type="Pfam" id="PF05698">
    <property type="entry name" value="Trigger_C"/>
    <property type="match status" value="1"/>
</dbReference>
<dbReference type="PANTHER" id="PTHR30560">
    <property type="entry name" value="TRIGGER FACTOR CHAPERONE AND PEPTIDYL-PROLYL CIS/TRANS ISOMERASE"/>
    <property type="match status" value="1"/>
</dbReference>
<dbReference type="GO" id="GO:0044183">
    <property type="term" value="F:protein folding chaperone"/>
    <property type="evidence" value="ECO:0007669"/>
    <property type="project" value="TreeGrafter"/>
</dbReference>
<proteinExistence type="inferred from homology"/>
<dbReference type="InterPro" id="IPR046357">
    <property type="entry name" value="PPIase_dom_sf"/>
</dbReference>
<evidence type="ECO:0000259" key="11">
    <source>
        <dbReference type="Pfam" id="PF05698"/>
    </source>
</evidence>
<keyword evidence="5 9" id="KW-0697">Rotamase</keyword>
<comment type="function">
    <text evidence="9">Involved in protein export. Acts as a chaperone by maintaining the newly synthesized protein in an open conformation. Functions as a peptidyl-prolyl cis-trans isomerase.</text>
</comment>
<comment type="domain">
    <text evidence="9">Consists of 3 domains; the N-terminus binds the ribosome, the middle domain has PPIase activity, while the C-terminus has intrinsic chaperone activity on its own.</text>
</comment>
<comment type="catalytic activity">
    <reaction evidence="1 9">
        <text>[protein]-peptidylproline (omega=180) = [protein]-peptidylproline (omega=0)</text>
        <dbReference type="Rhea" id="RHEA:16237"/>
        <dbReference type="Rhea" id="RHEA-COMP:10747"/>
        <dbReference type="Rhea" id="RHEA-COMP:10748"/>
        <dbReference type="ChEBI" id="CHEBI:83833"/>
        <dbReference type="ChEBI" id="CHEBI:83834"/>
        <dbReference type="EC" id="5.2.1.8"/>
    </reaction>
</comment>
<evidence type="ECO:0000256" key="2">
    <source>
        <dbReference type="ARBA" id="ARBA00005464"/>
    </source>
</evidence>
<dbReference type="SUPFAM" id="SSF102735">
    <property type="entry name" value="Trigger factor ribosome-binding domain"/>
    <property type="match status" value="1"/>
</dbReference>
<dbReference type="GO" id="GO:0051083">
    <property type="term" value="P:'de novo' cotranslational protein folding"/>
    <property type="evidence" value="ECO:0007669"/>
    <property type="project" value="TreeGrafter"/>
</dbReference>
<dbReference type="Gene3D" id="1.10.3120.10">
    <property type="entry name" value="Trigger factor, C-terminal domain"/>
    <property type="match status" value="1"/>
</dbReference>
<dbReference type="GO" id="GO:0043335">
    <property type="term" value="P:protein unfolding"/>
    <property type="evidence" value="ECO:0007669"/>
    <property type="project" value="TreeGrafter"/>
</dbReference>
<evidence type="ECO:0000313" key="12">
    <source>
        <dbReference type="EMBL" id="KJJ84366.1"/>
    </source>
</evidence>
<sequence length="424" mass="48512">MKSSVKKIEGTAREINVTVPHDRVKDMVDKVVLDIRKEAVMPGFRKGNAPIDMIHTRFKDTIIDEVKKRLVPDVYEDVLSEHKLDPVSYPEISNLSLDVCTEKGMSFTVKVDIHPEVKLKNYKGIHVESKKIDVKDEEIDKVMERLREASAEFFNVDRPVQKGDVAVCFLEGFVGAKLVTKRETMWIIAEKESSLLGIGEEIVGLKQGEEKEITVTLPDDYTDKTYAGKAVNFKVKVKEVKEKKLPELNDDLAKKHSKETLIELRNGIKDHILEDKERANKSAMKDQIINDLLKKHSFDLPESMVKRQGSFIAKKIEEDLEAKGVSKEAIEENKEKSKKEILEVARKKVMKYFILFEIAEQEDIAVVAEDVESELIKLSATYGKDYETVRKYYEEKNLLGGLEEQIREDKTLDFLLAQAKIDVK</sequence>
<reference evidence="12 13" key="1">
    <citation type="submission" date="2015-02" db="EMBL/GenBank/DDBJ databases">
        <title>Single-cell genomics of uncultivated deep-branching MTB reveals a conserved set of magnetosome genes.</title>
        <authorList>
            <person name="Kolinko S."/>
            <person name="Richter M."/>
            <person name="Glockner F.O."/>
            <person name="Brachmann A."/>
            <person name="Schuler D."/>
        </authorList>
    </citation>
    <scope>NUCLEOTIDE SEQUENCE [LARGE SCALE GENOMIC DNA]</scope>
    <source>
        <strain evidence="12">SKK-01</strain>
    </source>
</reference>
<dbReference type="InterPro" id="IPR027304">
    <property type="entry name" value="Trigger_fact/SurA_dom_sf"/>
</dbReference>